<proteinExistence type="predicted"/>
<evidence type="ECO:0000313" key="2">
    <source>
        <dbReference type="EMBL" id="EPS35616.1"/>
    </source>
</evidence>
<feature type="chain" id="PRO_5004560175" description="Granulins domain-containing protein" evidence="1">
    <location>
        <begin position="22"/>
        <end position="253"/>
    </location>
</feature>
<evidence type="ECO:0008006" key="4">
    <source>
        <dbReference type="Google" id="ProtNLM"/>
    </source>
</evidence>
<name>S8A387_DACHA</name>
<dbReference type="Proteomes" id="UP000015100">
    <property type="component" value="Unassembled WGS sequence"/>
</dbReference>
<dbReference type="AlphaFoldDB" id="S8A387"/>
<protein>
    <recommendedName>
        <fullName evidence="4">Granulins domain-containing protein</fullName>
    </recommendedName>
</protein>
<reference evidence="2 3" key="1">
    <citation type="journal article" date="2013" name="PLoS Genet.">
        <title>Genomic mechanisms accounting for the adaptation to parasitism in nematode-trapping fungi.</title>
        <authorList>
            <person name="Meerupati T."/>
            <person name="Andersson K.M."/>
            <person name="Friman E."/>
            <person name="Kumar D."/>
            <person name="Tunlid A."/>
            <person name="Ahren D."/>
        </authorList>
    </citation>
    <scope>NUCLEOTIDE SEQUENCE [LARGE SCALE GENOMIC DNA]</scope>
    <source>
        <strain evidence="2 3">CBS 200.50</strain>
    </source>
</reference>
<keyword evidence="1" id="KW-0732">Signal</keyword>
<keyword evidence="3" id="KW-1185">Reference proteome</keyword>
<accession>S8A387</accession>
<evidence type="ECO:0000256" key="1">
    <source>
        <dbReference type="SAM" id="SignalP"/>
    </source>
</evidence>
<dbReference type="HOGENOM" id="CLU_1098469_0_0_1"/>
<dbReference type="EMBL" id="AQGS01001094">
    <property type="protein sequence ID" value="EPS35616.1"/>
    <property type="molecule type" value="Genomic_DNA"/>
</dbReference>
<reference evidence="3" key="2">
    <citation type="submission" date="2013-04" db="EMBL/GenBank/DDBJ databases">
        <title>Genomic mechanisms accounting for the adaptation to parasitism in nematode-trapping fungi.</title>
        <authorList>
            <person name="Ahren D.G."/>
        </authorList>
    </citation>
    <scope>NUCLEOTIDE SEQUENCE [LARGE SCALE GENOMIC DNA]</scope>
    <source>
        <strain evidence="3">CBS 200.50</strain>
    </source>
</reference>
<feature type="signal peptide" evidence="1">
    <location>
        <begin position="1"/>
        <end position="21"/>
    </location>
</feature>
<evidence type="ECO:0000313" key="3">
    <source>
        <dbReference type="Proteomes" id="UP000015100"/>
    </source>
</evidence>
<comment type="caution">
    <text evidence="2">The sequence shown here is derived from an EMBL/GenBank/DDBJ whole genome shotgun (WGS) entry which is preliminary data.</text>
</comment>
<gene>
    <name evidence="2" type="ORF">H072_10999</name>
</gene>
<organism evidence="2 3">
    <name type="scientific">Dactylellina haptotyla (strain CBS 200.50)</name>
    <name type="common">Nematode-trapping fungus</name>
    <name type="synonym">Monacrosporium haptotylum</name>
    <dbReference type="NCBI Taxonomy" id="1284197"/>
    <lineage>
        <taxon>Eukaryota</taxon>
        <taxon>Fungi</taxon>
        <taxon>Dikarya</taxon>
        <taxon>Ascomycota</taxon>
        <taxon>Pezizomycotina</taxon>
        <taxon>Orbiliomycetes</taxon>
        <taxon>Orbiliales</taxon>
        <taxon>Orbiliaceae</taxon>
        <taxon>Dactylellina</taxon>
    </lineage>
</organism>
<sequence>MPHQFLTTILLVFILASNINAAPDSYSYALNYRRGSMPKGLLPPIGTYKTGGLQARQADSSINVLNIFRRQTLDCTGRSMCAMRDTCCLDTKQNCCAPPIIGCCDEGNKCMLTLLPAGLPGCCPTWAENCGGDQCIEPGNTCCEHWSCESGNKCGPDWSNPCIQEKQLSTYTGATQTSIEGHVPTSLIPQTYLDLKASISRASVSSSIMAASISNASAAGTPQPTSPNAATRRSDARSTVLFVLVGFGAFFLS</sequence>